<evidence type="ECO:0000313" key="12">
    <source>
        <dbReference type="EMBL" id="KXJ89311.1"/>
    </source>
</evidence>
<dbReference type="InterPro" id="IPR020846">
    <property type="entry name" value="MFS_dom"/>
</dbReference>
<feature type="transmembrane region" description="Helical" evidence="10">
    <location>
        <begin position="419"/>
        <end position="444"/>
    </location>
</feature>
<dbReference type="InterPro" id="IPR003663">
    <property type="entry name" value="Sugar/inositol_transpt"/>
</dbReference>
<dbReference type="InParanoid" id="A0A136IWL6"/>
<feature type="transmembrane region" description="Helical" evidence="10">
    <location>
        <begin position="319"/>
        <end position="342"/>
    </location>
</feature>
<dbReference type="NCBIfam" id="TIGR00879">
    <property type="entry name" value="SP"/>
    <property type="match status" value="1"/>
</dbReference>
<protein>
    <submittedName>
        <fullName evidence="12">General substrate transporter</fullName>
    </submittedName>
</protein>
<dbReference type="PROSITE" id="PS50850">
    <property type="entry name" value="MFS"/>
    <property type="match status" value="1"/>
</dbReference>
<evidence type="ECO:0000256" key="2">
    <source>
        <dbReference type="ARBA" id="ARBA00010992"/>
    </source>
</evidence>
<feature type="transmembrane region" description="Helical" evidence="10">
    <location>
        <begin position="128"/>
        <end position="148"/>
    </location>
</feature>
<evidence type="ECO:0000256" key="9">
    <source>
        <dbReference type="SAM" id="MobiDB-lite"/>
    </source>
</evidence>
<dbReference type="Proteomes" id="UP000070501">
    <property type="component" value="Unassembled WGS sequence"/>
</dbReference>
<evidence type="ECO:0000313" key="13">
    <source>
        <dbReference type="Proteomes" id="UP000070501"/>
    </source>
</evidence>
<name>A0A136IWL6_9PEZI</name>
<comment type="subcellular location">
    <subcellularLocation>
        <location evidence="1">Membrane</location>
        <topology evidence="1">Multi-pass membrane protein</topology>
    </subcellularLocation>
</comment>
<keyword evidence="3 8" id="KW-0813">Transport</keyword>
<dbReference type="InterPro" id="IPR036259">
    <property type="entry name" value="MFS_trans_sf"/>
</dbReference>
<evidence type="ECO:0000256" key="8">
    <source>
        <dbReference type="RuleBase" id="RU003346"/>
    </source>
</evidence>
<dbReference type="FunFam" id="1.20.1250.20:FF:000026">
    <property type="entry name" value="MFS quinate transporter QutD"/>
    <property type="match status" value="1"/>
</dbReference>
<evidence type="ECO:0000256" key="6">
    <source>
        <dbReference type="ARBA" id="ARBA00023136"/>
    </source>
</evidence>
<keyword evidence="7" id="KW-0325">Glycoprotein</keyword>
<evidence type="ECO:0000256" key="3">
    <source>
        <dbReference type="ARBA" id="ARBA00022448"/>
    </source>
</evidence>
<reference evidence="13" key="1">
    <citation type="submission" date="2016-02" db="EMBL/GenBank/DDBJ databases">
        <title>Draft genome sequence of Microdochium bolleyi, a fungal endophyte of beachgrass.</title>
        <authorList>
            <consortium name="DOE Joint Genome Institute"/>
            <person name="David A.S."/>
            <person name="May G."/>
            <person name="Haridas S."/>
            <person name="Lim J."/>
            <person name="Wang M."/>
            <person name="Labutti K."/>
            <person name="Lipzen A."/>
            <person name="Barry K."/>
            <person name="Grigoriev I.V."/>
        </authorList>
    </citation>
    <scope>NUCLEOTIDE SEQUENCE [LARGE SCALE GENOMIC DNA]</scope>
    <source>
        <strain evidence="13">J235TASD1</strain>
    </source>
</reference>
<dbReference type="AlphaFoldDB" id="A0A136IWL6"/>
<dbReference type="EMBL" id="KQ964255">
    <property type="protein sequence ID" value="KXJ89311.1"/>
    <property type="molecule type" value="Genomic_DNA"/>
</dbReference>
<dbReference type="InterPro" id="IPR005828">
    <property type="entry name" value="MFS_sugar_transport-like"/>
</dbReference>
<evidence type="ECO:0000256" key="5">
    <source>
        <dbReference type="ARBA" id="ARBA00022989"/>
    </source>
</evidence>
<organism evidence="12 13">
    <name type="scientific">Microdochium bolleyi</name>
    <dbReference type="NCBI Taxonomy" id="196109"/>
    <lineage>
        <taxon>Eukaryota</taxon>
        <taxon>Fungi</taxon>
        <taxon>Dikarya</taxon>
        <taxon>Ascomycota</taxon>
        <taxon>Pezizomycotina</taxon>
        <taxon>Sordariomycetes</taxon>
        <taxon>Xylariomycetidae</taxon>
        <taxon>Xylariales</taxon>
        <taxon>Microdochiaceae</taxon>
        <taxon>Microdochium</taxon>
    </lineage>
</organism>
<evidence type="ECO:0000256" key="1">
    <source>
        <dbReference type="ARBA" id="ARBA00004141"/>
    </source>
</evidence>
<keyword evidence="6 10" id="KW-0472">Membrane</keyword>
<dbReference type="InterPro" id="IPR050360">
    <property type="entry name" value="MFS_Sugar_Transporters"/>
</dbReference>
<evidence type="ECO:0000256" key="7">
    <source>
        <dbReference type="ARBA" id="ARBA00023180"/>
    </source>
</evidence>
<evidence type="ECO:0000256" key="10">
    <source>
        <dbReference type="SAM" id="Phobius"/>
    </source>
</evidence>
<dbReference type="GO" id="GO:0005351">
    <property type="term" value="F:carbohydrate:proton symporter activity"/>
    <property type="evidence" value="ECO:0007669"/>
    <property type="project" value="TreeGrafter"/>
</dbReference>
<feature type="transmembrane region" description="Helical" evidence="10">
    <location>
        <begin position="55"/>
        <end position="80"/>
    </location>
</feature>
<feature type="transmembrane region" description="Helical" evidence="10">
    <location>
        <begin position="222"/>
        <end position="241"/>
    </location>
</feature>
<evidence type="ECO:0000259" key="11">
    <source>
        <dbReference type="PROSITE" id="PS50850"/>
    </source>
</evidence>
<dbReference type="PROSITE" id="PS00217">
    <property type="entry name" value="SUGAR_TRANSPORT_2"/>
    <property type="match status" value="1"/>
</dbReference>
<gene>
    <name evidence="12" type="ORF">Micbo1qcDRAFT_212676</name>
</gene>
<comment type="similarity">
    <text evidence="2 8">Belongs to the major facilitator superfamily. Sugar transporter (TC 2.A.1.1) family.</text>
</comment>
<feature type="transmembrane region" description="Helical" evidence="10">
    <location>
        <begin position="384"/>
        <end position="407"/>
    </location>
</feature>
<feature type="transmembrane region" description="Helical" evidence="10">
    <location>
        <begin position="456"/>
        <end position="475"/>
    </location>
</feature>
<dbReference type="OrthoDB" id="8120565at2759"/>
<feature type="domain" description="Major facilitator superfamily (MFS) profile" evidence="11">
    <location>
        <begin position="59"/>
        <end position="509"/>
    </location>
</feature>
<feature type="transmembrane region" description="Helical" evidence="10">
    <location>
        <begin position="154"/>
        <end position="175"/>
    </location>
</feature>
<feature type="transmembrane region" description="Helical" evidence="10">
    <location>
        <begin position="354"/>
        <end position="377"/>
    </location>
</feature>
<evidence type="ECO:0000256" key="4">
    <source>
        <dbReference type="ARBA" id="ARBA00022692"/>
    </source>
</evidence>
<keyword evidence="5 10" id="KW-1133">Transmembrane helix</keyword>
<dbReference type="Gene3D" id="1.20.1250.20">
    <property type="entry name" value="MFS general substrate transporter like domains"/>
    <property type="match status" value="1"/>
</dbReference>
<dbReference type="PANTHER" id="PTHR48022">
    <property type="entry name" value="PLASTIDIC GLUCOSE TRANSPORTER 4"/>
    <property type="match status" value="1"/>
</dbReference>
<keyword evidence="13" id="KW-1185">Reference proteome</keyword>
<dbReference type="Pfam" id="PF00083">
    <property type="entry name" value="Sugar_tr"/>
    <property type="match status" value="1"/>
</dbReference>
<feature type="region of interest" description="Disordered" evidence="9">
    <location>
        <begin position="1"/>
        <end position="28"/>
    </location>
</feature>
<dbReference type="PRINTS" id="PR00171">
    <property type="entry name" value="SUGRTRNSPORT"/>
</dbReference>
<keyword evidence="4 10" id="KW-0812">Transmembrane</keyword>
<accession>A0A136IWL6</accession>
<feature type="compositionally biased region" description="Polar residues" evidence="9">
    <location>
        <begin position="1"/>
        <end position="12"/>
    </location>
</feature>
<dbReference type="GO" id="GO:0016020">
    <property type="term" value="C:membrane"/>
    <property type="evidence" value="ECO:0007669"/>
    <property type="project" value="UniProtKB-SubCell"/>
</dbReference>
<feature type="transmembrane region" description="Helical" evidence="10">
    <location>
        <begin position="100"/>
        <end position="121"/>
    </location>
</feature>
<dbReference type="SUPFAM" id="SSF103473">
    <property type="entry name" value="MFS general substrate transporter"/>
    <property type="match status" value="1"/>
</dbReference>
<sequence length="538" mass="58583">MQNIHPTPSVQSDKAKAETVETVAGSSPARTSAADLTSDISYGPTGIKGIIRSPYVFFAAFIASMGGFSFGYDQGVISIINVMPEFHRVFPEAQSGFGKGLMTGMLELGAFVGCIFMPWLADKLSRKRALSIVVVVFNIGAVLQTAAVNYPMLVIGRTIGGIGVGALAMGAPLYISEIAPPNLRGTLLVLESVSIVLGVVVAFWITYGTRQYIGEISFRLPFGLQMVSATVVGLAIHMFPYSPRWLAMVGREEEALASLAKLRRLPTTDHRVQQEYHGIITEVRYQKTVVEQRHPGVTGTKLEICTWLDLFSLKLWRRVIVGCGVMFFQQFSGINAFIYYAPTLFQTLGQDYEMSLIMSGVFNMLQLVAVSLCFFIIDKVGRRPLAIIGGAGGAITWCIMAALVGIYAKDWSSHPAAGWAAVAMAFGFILMYGCTYAPLGWALPSEVFPSAMRSKGVALSTSTNWICNFIIGVITPPMLESWGFGTYLFFGAWCAIAVVWAWAFVVETKGKTLEQIDDLFGDNIAKEEQTLVSRVMSG</sequence>
<dbReference type="PANTHER" id="PTHR48022:SF14">
    <property type="entry name" value="MAJOR FACILITATOR SUPERFAMILY (MFS) PROFILE DOMAIN-CONTAINING PROTEIN-RELATED"/>
    <property type="match status" value="1"/>
</dbReference>
<feature type="transmembrane region" description="Helical" evidence="10">
    <location>
        <begin position="487"/>
        <end position="506"/>
    </location>
</feature>
<feature type="transmembrane region" description="Helical" evidence="10">
    <location>
        <begin position="187"/>
        <end position="207"/>
    </location>
</feature>
<proteinExistence type="inferred from homology"/>
<dbReference type="InterPro" id="IPR005829">
    <property type="entry name" value="Sugar_transporter_CS"/>
</dbReference>